<proteinExistence type="predicted"/>
<name>A0A7J6XGC8_THATH</name>
<dbReference type="Proteomes" id="UP000554482">
    <property type="component" value="Unassembled WGS sequence"/>
</dbReference>
<protein>
    <submittedName>
        <fullName evidence="1">Uncharacterized protein</fullName>
    </submittedName>
</protein>
<keyword evidence="2" id="KW-1185">Reference proteome</keyword>
<accession>A0A7J6XGC8</accession>
<dbReference type="AlphaFoldDB" id="A0A7J6XGC8"/>
<comment type="caution">
    <text evidence="1">The sequence shown here is derived from an EMBL/GenBank/DDBJ whole genome shotgun (WGS) entry which is preliminary data.</text>
</comment>
<evidence type="ECO:0000313" key="2">
    <source>
        <dbReference type="Proteomes" id="UP000554482"/>
    </source>
</evidence>
<evidence type="ECO:0000313" key="1">
    <source>
        <dbReference type="EMBL" id="KAF5207540.1"/>
    </source>
</evidence>
<gene>
    <name evidence="1" type="ORF">FRX31_002873</name>
</gene>
<dbReference type="EMBL" id="JABWDY010001287">
    <property type="protein sequence ID" value="KAF5207540.1"/>
    <property type="molecule type" value="Genomic_DNA"/>
</dbReference>
<organism evidence="1 2">
    <name type="scientific">Thalictrum thalictroides</name>
    <name type="common">Rue-anemone</name>
    <name type="synonym">Anemone thalictroides</name>
    <dbReference type="NCBI Taxonomy" id="46969"/>
    <lineage>
        <taxon>Eukaryota</taxon>
        <taxon>Viridiplantae</taxon>
        <taxon>Streptophyta</taxon>
        <taxon>Embryophyta</taxon>
        <taxon>Tracheophyta</taxon>
        <taxon>Spermatophyta</taxon>
        <taxon>Magnoliopsida</taxon>
        <taxon>Ranunculales</taxon>
        <taxon>Ranunculaceae</taxon>
        <taxon>Thalictroideae</taxon>
        <taxon>Thalictrum</taxon>
    </lineage>
</organism>
<reference evidence="1 2" key="1">
    <citation type="submission" date="2020-06" db="EMBL/GenBank/DDBJ databases">
        <title>Transcriptomic and genomic resources for Thalictrum thalictroides and T. hernandezii: Facilitating candidate gene discovery in an emerging model plant lineage.</title>
        <authorList>
            <person name="Arias T."/>
            <person name="Riano-Pachon D.M."/>
            <person name="Di Stilio V.S."/>
        </authorList>
    </citation>
    <scope>NUCLEOTIDE SEQUENCE [LARGE SCALE GENOMIC DNA]</scope>
    <source>
        <strain evidence="2">cv. WT478/WT964</strain>
        <tissue evidence="1">Leaves</tissue>
    </source>
</reference>
<sequence>MSLNANIFGIEISLYPKEPLYPVSRSYRSAFRVVFETSALWGKFRRCEIFTSRSVFSQSVGHTEAHFVSFLKSLSTSRNIFIQSVGDTEAPFVLFLKHLHYGEN</sequence>